<feature type="domain" description="RSE1/DDB1/CPSF1 first beta-propeller" evidence="5">
    <location>
        <begin position="3"/>
        <end position="138"/>
    </location>
</feature>
<dbReference type="GO" id="GO:0005634">
    <property type="term" value="C:nucleus"/>
    <property type="evidence" value="ECO:0007669"/>
    <property type="project" value="UniProtKB-SubCell"/>
</dbReference>
<feature type="chain" id="PRO_5013194663" description="Cleavage/polyadenylation specificity factor A subunit N-terminal domain-containing protein" evidence="3">
    <location>
        <begin position="28"/>
        <end position="1044"/>
    </location>
</feature>
<keyword evidence="2" id="KW-0539">Nucleus</keyword>
<dbReference type="InterPro" id="IPR050358">
    <property type="entry name" value="RSE1/DDB1/CFT1"/>
</dbReference>
<evidence type="ECO:0000313" key="6">
    <source>
        <dbReference type="EMBL" id="CUS07078.1"/>
    </source>
</evidence>
<dbReference type="EMBL" id="LN891253">
    <property type="protein sequence ID" value="CUS07078.1"/>
    <property type="molecule type" value="Genomic_DNA"/>
</dbReference>
<dbReference type="AlphaFoldDB" id="A0A292PKD9"/>
<evidence type="ECO:0000259" key="5">
    <source>
        <dbReference type="Pfam" id="PF10433"/>
    </source>
</evidence>
<evidence type="ECO:0000313" key="7">
    <source>
        <dbReference type="Proteomes" id="UP001412239"/>
    </source>
</evidence>
<dbReference type="SUPFAM" id="SSF101908">
    <property type="entry name" value="Putative isomerase YbhE"/>
    <property type="match status" value="1"/>
</dbReference>
<organism evidence="6 7">
    <name type="scientific">Tuber aestivum</name>
    <name type="common">summer truffle</name>
    <dbReference type="NCBI Taxonomy" id="59557"/>
    <lineage>
        <taxon>Eukaryota</taxon>
        <taxon>Fungi</taxon>
        <taxon>Dikarya</taxon>
        <taxon>Ascomycota</taxon>
        <taxon>Pezizomycotina</taxon>
        <taxon>Pezizomycetes</taxon>
        <taxon>Pezizales</taxon>
        <taxon>Tuberaceae</taxon>
        <taxon>Tuber</taxon>
    </lineage>
</organism>
<evidence type="ECO:0000256" key="3">
    <source>
        <dbReference type="SAM" id="SignalP"/>
    </source>
</evidence>
<comment type="subcellular location">
    <subcellularLocation>
        <location evidence="1">Nucleus</location>
    </subcellularLocation>
</comment>
<proteinExistence type="predicted"/>
<feature type="signal peptide" evidence="3">
    <location>
        <begin position="1"/>
        <end position="27"/>
    </location>
</feature>
<evidence type="ECO:0000256" key="1">
    <source>
        <dbReference type="ARBA" id="ARBA00004123"/>
    </source>
</evidence>
<accession>A0A292PKD9</accession>
<evidence type="ECO:0000256" key="2">
    <source>
        <dbReference type="ARBA" id="ARBA00023242"/>
    </source>
</evidence>
<dbReference type="InterPro" id="IPR004871">
    <property type="entry name" value="RSE1/DDB1/CPSF1_C"/>
</dbReference>
<keyword evidence="3" id="KW-0732">Signal</keyword>
<feature type="domain" description="RSE1/DDB1/CPSF1 C-terminal" evidence="4">
    <location>
        <begin position="693"/>
        <end position="948"/>
    </location>
</feature>
<sequence>MPLHVIPLVMGSAFLLVTEYSTHVVKASDIMSGNASFAKIAFPPAPPNGQRRSLVTSWARPLRTPQYAYDHDDMYLAMEDGDIYFLEVDTQGPNLIQLANKACRLDCSIGTAFASLDFGLTKNDMLVAGGEMSSGGVYLRLELKLLDQLKIGPHPAETEPKLEESVANWSPVFDFELVNLPAQGHASGKVERDRILACTGRGDHGAITELRYGIQARIQGSADHQMRGVRRLWVLPDCSDVGYFLFSSLPDQSNLCFLKPDGEWEDASDLELLDMNETTLAAGAVGKHSAQVTPSTINIAQLKHTSLTNHREVGRDVEMADEPQMSILRRRCGGGDVIVAAALKGNHIVVAIRNGFLVRLTLATIVVDENIEDFLSPIGIPTSLAEEPTFISVLEINGRILAAVGTRQATIQLFLFDFSNGLVPLLEKSMMSDSCQGEQDLFICECAVIIRASGAARMLCGLRGGTVLVMDIQWQRGLSLERIDGIKFGPTPVQIYPDVSRSDSAFILAGPELFRFDLPSGNFRASQVVFEESEVEPSLVAFAQIDTSPDPENIVVGVTKDQIFFADVGESEKVCVRRLRLYETPRRLLFYKPLNILIVACSRTASDDPRVESEKHVPGKRKSFLHLGIGLHDFIDPPPPYPPRQKPIIKCPRRPRCCVKEFGVSLLTKNRGQSKADNDIRDSSKKDIIFGKANEQIYCLTEWSMETEGKFYRYIVVGTGYINVTASSHLKGRVLVLSVILGPSGGVEVRRRYQIPCEAPVYSLAPYSNSSLVYCSGHSINMRTLNAQTKKFDVVAEKRLRSPAVQITVAEPWIHLSCGEDSMLILKFEDDKFNELFSDEVARNGFHHFQLLQGFFLATDKELGVVGLWQPPDRRNVESLVTVVEAELTSSVSRIRQGNLRPPWHMKRAPPGTRTSGKDLIASGIDGSMFHLTLLEEDSLHLLRYIQDLYRTKAGIGRHSPQGTDNGLRDPRMGHVDGDILVAVLKLGNEWLREMLMKLDETGGSALAGFTELVGRVQGIFQQESDPVDAVMKYMNELVHGVVL</sequence>
<dbReference type="Pfam" id="PF10433">
    <property type="entry name" value="Beta-prop_RSE1_1st"/>
    <property type="match status" value="1"/>
</dbReference>
<name>A0A292PKD9_9PEZI</name>
<protein>
    <recommendedName>
        <fullName evidence="8">Cleavage/polyadenylation specificity factor A subunit N-terminal domain-containing protein</fullName>
    </recommendedName>
</protein>
<dbReference type="PANTHER" id="PTHR10644">
    <property type="entry name" value="DNA REPAIR/RNA PROCESSING CPSF FAMILY"/>
    <property type="match status" value="1"/>
</dbReference>
<reference evidence="6" key="1">
    <citation type="submission" date="2015-10" db="EMBL/GenBank/DDBJ databases">
        <authorList>
            <person name="Regsiter A."/>
            <person name="william w."/>
        </authorList>
    </citation>
    <scope>NUCLEOTIDE SEQUENCE</scope>
    <source>
        <strain evidence="6">Montdore</strain>
    </source>
</reference>
<dbReference type="GO" id="GO:0003676">
    <property type="term" value="F:nucleic acid binding"/>
    <property type="evidence" value="ECO:0007669"/>
    <property type="project" value="InterPro"/>
</dbReference>
<dbReference type="Proteomes" id="UP001412239">
    <property type="component" value="Unassembled WGS sequence"/>
</dbReference>
<gene>
    <name evidence="6" type="ORF">GSTUAT00008828001</name>
</gene>
<dbReference type="InterPro" id="IPR015943">
    <property type="entry name" value="WD40/YVTN_repeat-like_dom_sf"/>
</dbReference>
<evidence type="ECO:0000259" key="4">
    <source>
        <dbReference type="Pfam" id="PF03178"/>
    </source>
</evidence>
<keyword evidence="7" id="KW-1185">Reference proteome</keyword>
<dbReference type="Gene3D" id="2.130.10.10">
    <property type="entry name" value="YVTN repeat-like/Quinoprotein amine dehydrogenase"/>
    <property type="match status" value="1"/>
</dbReference>
<dbReference type="InterPro" id="IPR018846">
    <property type="entry name" value="Beta-prop_RSE1/DDB1/CPSF1_1st"/>
</dbReference>
<evidence type="ECO:0008006" key="8">
    <source>
        <dbReference type="Google" id="ProtNLM"/>
    </source>
</evidence>
<dbReference type="Pfam" id="PF03178">
    <property type="entry name" value="CPSF_A"/>
    <property type="match status" value="1"/>
</dbReference>